<dbReference type="Proteomes" id="UP000887575">
    <property type="component" value="Unassembled WGS sequence"/>
</dbReference>
<evidence type="ECO:0000256" key="3">
    <source>
        <dbReference type="ARBA" id="ARBA00011245"/>
    </source>
</evidence>
<evidence type="ECO:0000256" key="10">
    <source>
        <dbReference type="ARBA" id="ARBA00023239"/>
    </source>
</evidence>
<dbReference type="PROSITE" id="PS51959">
    <property type="entry name" value="ENDOU"/>
    <property type="match status" value="2"/>
</dbReference>
<feature type="domain" description="EndoU" evidence="12">
    <location>
        <begin position="1"/>
        <end position="69"/>
    </location>
</feature>
<keyword evidence="10" id="KW-0456">Lyase</keyword>
<name>A0AAF3ECF9_9BILA</name>
<sequence>MWGKAEALDKTFLLMTSPEAEFLAYTVCALAGAGKPCPATIQGTTVYLNVTTRNGADGLIDEAYPTVNATSTTTTTTKVPNTQPADDADLQAVVDSMRAADTDRALDSDYTLDWGNKVSGTKDVSPNPLFKQLNEDVFNRPIYQKQIYIYDQQYFHADTCIQEPGMSGFRKAAVMDWLNTVYNTTIFQQAYRYLLKKGKCTDQNDLQTKLFMLWFGTYNRCTSNKSILGSSGWEHVFCGEWKENTVDGHHSWVNYYRQEKAGQINYYGYYSYEKQLTGTFQYQWSKAFKKTGGFLIGTSPAFDFSLLSICVLTHPNSANCKFTLDGFHLGVTSYTEACDAGTCISTAYPTD</sequence>
<comment type="cofactor">
    <cofactor evidence="1 11">
        <name>Mn(2+)</name>
        <dbReference type="ChEBI" id="CHEBI:29035"/>
    </cofactor>
</comment>
<dbReference type="InterPro" id="IPR039787">
    <property type="entry name" value="ENDOU"/>
</dbReference>
<dbReference type="GO" id="GO:0046872">
    <property type="term" value="F:metal ion binding"/>
    <property type="evidence" value="ECO:0007669"/>
    <property type="project" value="UniProtKB-UniRule"/>
</dbReference>
<organism evidence="13 14">
    <name type="scientific">Mesorhabditis belari</name>
    <dbReference type="NCBI Taxonomy" id="2138241"/>
    <lineage>
        <taxon>Eukaryota</taxon>
        <taxon>Metazoa</taxon>
        <taxon>Ecdysozoa</taxon>
        <taxon>Nematoda</taxon>
        <taxon>Chromadorea</taxon>
        <taxon>Rhabditida</taxon>
        <taxon>Rhabditina</taxon>
        <taxon>Rhabditomorpha</taxon>
        <taxon>Rhabditoidea</taxon>
        <taxon>Rhabditidae</taxon>
        <taxon>Mesorhabditinae</taxon>
        <taxon>Mesorhabditis</taxon>
    </lineage>
</organism>
<dbReference type="WBParaSite" id="MBELARI_LOCUS11634">
    <property type="protein sequence ID" value="MBELARI_LOCUS11634"/>
    <property type="gene ID" value="MBELARI_LOCUS11634"/>
</dbReference>
<evidence type="ECO:0000256" key="6">
    <source>
        <dbReference type="ARBA" id="ARBA00022759"/>
    </source>
</evidence>
<dbReference type="CDD" id="cd21159">
    <property type="entry name" value="XendoU"/>
    <property type="match status" value="1"/>
</dbReference>
<dbReference type="PANTHER" id="PTHR12439:SF42">
    <property type="entry name" value="ENDORIBONUCLEASE-RELATED"/>
    <property type="match status" value="1"/>
</dbReference>
<dbReference type="GO" id="GO:0016829">
    <property type="term" value="F:lyase activity"/>
    <property type="evidence" value="ECO:0007669"/>
    <property type="project" value="UniProtKB-KW"/>
</dbReference>
<accession>A0AAF3ECF9</accession>
<evidence type="ECO:0000256" key="5">
    <source>
        <dbReference type="ARBA" id="ARBA00022723"/>
    </source>
</evidence>
<dbReference type="GO" id="GO:0016787">
    <property type="term" value="F:hydrolase activity"/>
    <property type="evidence" value="ECO:0007669"/>
    <property type="project" value="UniProtKB-KW"/>
</dbReference>
<evidence type="ECO:0000256" key="1">
    <source>
        <dbReference type="ARBA" id="ARBA00001936"/>
    </source>
</evidence>
<dbReference type="PANTHER" id="PTHR12439">
    <property type="entry name" value="PLACENTAL PROTEIN 11-RELATED"/>
    <property type="match status" value="1"/>
</dbReference>
<dbReference type="Pfam" id="PF09412">
    <property type="entry name" value="XendoU"/>
    <property type="match status" value="1"/>
</dbReference>
<feature type="domain" description="EndoU" evidence="12">
    <location>
        <begin position="86"/>
        <end position="351"/>
    </location>
</feature>
<evidence type="ECO:0000313" key="14">
    <source>
        <dbReference type="WBParaSite" id="MBELARI_LOCUS11634"/>
    </source>
</evidence>
<keyword evidence="4 11" id="KW-0540">Nuclease</keyword>
<evidence type="ECO:0000256" key="2">
    <source>
        <dbReference type="ARBA" id="ARBA00010168"/>
    </source>
</evidence>
<comment type="similarity">
    <text evidence="2 11">Belongs to the ENDOU family.</text>
</comment>
<dbReference type="AlphaFoldDB" id="A0AAF3ECF9"/>
<dbReference type="GO" id="GO:0004521">
    <property type="term" value="F:RNA endonuclease activity"/>
    <property type="evidence" value="ECO:0007669"/>
    <property type="project" value="UniProtKB-UniRule"/>
</dbReference>
<evidence type="ECO:0000256" key="7">
    <source>
        <dbReference type="ARBA" id="ARBA00022801"/>
    </source>
</evidence>
<evidence type="ECO:0000256" key="8">
    <source>
        <dbReference type="ARBA" id="ARBA00022884"/>
    </source>
</evidence>
<protein>
    <recommendedName>
        <fullName evidence="12">EndoU domain-containing protein</fullName>
    </recommendedName>
</protein>
<keyword evidence="8 11" id="KW-0694">RNA-binding</keyword>
<keyword evidence="6 11" id="KW-0255">Endonuclease</keyword>
<keyword evidence="7 11" id="KW-0378">Hydrolase</keyword>
<proteinExistence type="inferred from homology"/>
<dbReference type="GO" id="GO:0003723">
    <property type="term" value="F:RNA binding"/>
    <property type="evidence" value="ECO:0007669"/>
    <property type="project" value="UniProtKB-UniRule"/>
</dbReference>
<keyword evidence="9 11" id="KW-0464">Manganese</keyword>
<evidence type="ECO:0000256" key="9">
    <source>
        <dbReference type="ARBA" id="ARBA00023211"/>
    </source>
</evidence>
<evidence type="ECO:0000313" key="13">
    <source>
        <dbReference type="Proteomes" id="UP000887575"/>
    </source>
</evidence>
<keyword evidence="5 11" id="KW-0479">Metal-binding</keyword>
<evidence type="ECO:0000256" key="4">
    <source>
        <dbReference type="ARBA" id="ARBA00022722"/>
    </source>
</evidence>
<evidence type="ECO:0000259" key="12">
    <source>
        <dbReference type="PROSITE" id="PS51959"/>
    </source>
</evidence>
<dbReference type="SUPFAM" id="SSF142877">
    <property type="entry name" value="EndoU-like"/>
    <property type="match status" value="2"/>
</dbReference>
<reference evidence="14" key="1">
    <citation type="submission" date="2024-02" db="UniProtKB">
        <authorList>
            <consortium name="WormBaseParasite"/>
        </authorList>
    </citation>
    <scope>IDENTIFICATION</scope>
</reference>
<keyword evidence="13" id="KW-1185">Reference proteome</keyword>
<comment type="subunit">
    <text evidence="3 11">Monomer.</text>
</comment>
<dbReference type="InterPro" id="IPR018998">
    <property type="entry name" value="EndoU_C"/>
</dbReference>
<dbReference type="InterPro" id="IPR037227">
    <property type="entry name" value="EndoU-like"/>
</dbReference>
<evidence type="ECO:0000256" key="11">
    <source>
        <dbReference type="RuleBase" id="RU367085"/>
    </source>
</evidence>